<dbReference type="InterPro" id="IPR000835">
    <property type="entry name" value="HTH_MarR-typ"/>
</dbReference>
<gene>
    <name evidence="5" type="ORF">I6U51_18830</name>
</gene>
<sequence>MDRTMQDYYFNIFLNLIRTTYMNLEKNWENVAKESGLTHAQQHALWILKFLDGLTLDQLGNIALWNKSTTSALISRLEKKGYIRKDKYLNNSRVIKIYITAEGKSVLENSVATKTAYEFMGLFGQFEDNEIESFLRTLHKITGMVGTWDLTDFERFLDISSEKLLIKETE</sequence>
<keyword evidence="1" id="KW-0805">Transcription regulation</keyword>
<dbReference type="GO" id="GO:0003677">
    <property type="term" value="F:DNA binding"/>
    <property type="evidence" value="ECO:0007669"/>
    <property type="project" value="UniProtKB-KW"/>
</dbReference>
<evidence type="ECO:0000259" key="4">
    <source>
        <dbReference type="PROSITE" id="PS50995"/>
    </source>
</evidence>
<feature type="domain" description="HTH marR-type" evidence="4">
    <location>
        <begin position="10"/>
        <end position="143"/>
    </location>
</feature>
<reference evidence="5" key="1">
    <citation type="submission" date="2020-12" db="EMBL/GenBank/DDBJ databases">
        <title>Clostridium thailandense sp. nov., a novel acetogenic bacterium isolated from peat land soil in Thailand.</title>
        <authorList>
            <person name="Chaikitkaew S."/>
            <person name="Birkeland N.K."/>
        </authorList>
    </citation>
    <scope>NUCLEOTIDE SEQUENCE</scope>
    <source>
        <strain evidence="5">DSM 17425</strain>
    </source>
</reference>
<evidence type="ECO:0000256" key="2">
    <source>
        <dbReference type="ARBA" id="ARBA00023125"/>
    </source>
</evidence>
<dbReference type="InterPro" id="IPR036390">
    <property type="entry name" value="WH_DNA-bd_sf"/>
</dbReference>
<dbReference type="SUPFAM" id="SSF46785">
    <property type="entry name" value="Winged helix' DNA-binding domain"/>
    <property type="match status" value="1"/>
</dbReference>
<proteinExistence type="predicted"/>
<evidence type="ECO:0000256" key="3">
    <source>
        <dbReference type="ARBA" id="ARBA00023163"/>
    </source>
</evidence>
<dbReference type="PRINTS" id="PR00598">
    <property type="entry name" value="HTHMARR"/>
</dbReference>
<dbReference type="PROSITE" id="PS50995">
    <property type="entry name" value="HTH_MARR_2"/>
    <property type="match status" value="1"/>
</dbReference>
<dbReference type="EMBL" id="JAEEGB010000033">
    <property type="protein sequence ID" value="MBI6874727.1"/>
    <property type="molecule type" value="Genomic_DNA"/>
</dbReference>
<dbReference type="PANTHER" id="PTHR42756">
    <property type="entry name" value="TRANSCRIPTIONAL REGULATOR, MARR"/>
    <property type="match status" value="1"/>
</dbReference>
<keyword evidence="3" id="KW-0804">Transcription</keyword>
<dbReference type="RefSeq" id="WP_211144107.1">
    <property type="nucleotide sequence ID" value="NZ_JAEEGB010000033.1"/>
</dbReference>
<dbReference type="Proteomes" id="UP000622687">
    <property type="component" value="Unassembled WGS sequence"/>
</dbReference>
<name>A0A934I261_9CLOT</name>
<dbReference type="GO" id="GO:0003700">
    <property type="term" value="F:DNA-binding transcription factor activity"/>
    <property type="evidence" value="ECO:0007669"/>
    <property type="project" value="InterPro"/>
</dbReference>
<dbReference type="SMART" id="SM00347">
    <property type="entry name" value="HTH_MARR"/>
    <property type="match status" value="1"/>
</dbReference>
<dbReference type="Pfam" id="PF01047">
    <property type="entry name" value="MarR"/>
    <property type="match status" value="1"/>
</dbReference>
<evidence type="ECO:0000313" key="6">
    <source>
        <dbReference type="Proteomes" id="UP000622687"/>
    </source>
</evidence>
<keyword evidence="6" id="KW-1185">Reference proteome</keyword>
<evidence type="ECO:0000313" key="5">
    <source>
        <dbReference type="EMBL" id="MBI6874727.1"/>
    </source>
</evidence>
<organism evidence="5 6">
    <name type="scientific">Clostridium aciditolerans</name>
    <dbReference type="NCBI Taxonomy" id="339861"/>
    <lineage>
        <taxon>Bacteria</taxon>
        <taxon>Bacillati</taxon>
        <taxon>Bacillota</taxon>
        <taxon>Clostridia</taxon>
        <taxon>Eubacteriales</taxon>
        <taxon>Clostridiaceae</taxon>
        <taxon>Clostridium</taxon>
    </lineage>
</organism>
<keyword evidence="2" id="KW-0238">DNA-binding</keyword>
<evidence type="ECO:0000256" key="1">
    <source>
        <dbReference type="ARBA" id="ARBA00023015"/>
    </source>
</evidence>
<accession>A0A934I261</accession>
<dbReference type="InterPro" id="IPR036388">
    <property type="entry name" value="WH-like_DNA-bd_sf"/>
</dbReference>
<protein>
    <submittedName>
        <fullName evidence="5">MarR family transcriptional regulator</fullName>
    </submittedName>
</protein>
<comment type="caution">
    <text evidence="5">The sequence shown here is derived from an EMBL/GenBank/DDBJ whole genome shotgun (WGS) entry which is preliminary data.</text>
</comment>
<dbReference type="Gene3D" id="1.10.10.10">
    <property type="entry name" value="Winged helix-like DNA-binding domain superfamily/Winged helix DNA-binding domain"/>
    <property type="match status" value="1"/>
</dbReference>
<dbReference type="AlphaFoldDB" id="A0A934I261"/>
<dbReference type="PANTHER" id="PTHR42756:SF1">
    <property type="entry name" value="TRANSCRIPTIONAL REPRESSOR OF EMRAB OPERON"/>
    <property type="match status" value="1"/>
</dbReference>